<dbReference type="SUPFAM" id="SSF51905">
    <property type="entry name" value="FAD/NAD(P)-binding domain"/>
    <property type="match status" value="1"/>
</dbReference>
<feature type="region of interest" description="Disordered" evidence="1">
    <location>
        <begin position="170"/>
        <end position="193"/>
    </location>
</feature>
<dbReference type="Proteomes" id="UP000554235">
    <property type="component" value="Unassembled WGS sequence"/>
</dbReference>
<feature type="compositionally biased region" description="Polar residues" evidence="1">
    <location>
        <begin position="177"/>
        <end position="187"/>
    </location>
</feature>
<comment type="caution">
    <text evidence="2">The sequence shown here is derived from an EMBL/GenBank/DDBJ whole genome shotgun (WGS) entry which is preliminary data.</text>
</comment>
<name>A0A8H4L8S8_9HYPO</name>
<gene>
    <name evidence="2" type="ORF">FALBO_9913</name>
</gene>
<evidence type="ECO:0000313" key="2">
    <source>
        <dbReference type="EMBL" id="KAF4463273.1"/>
    </source>
</evidence>
<dbReference type="InterPro" id="IPR036188">
    <property type="entry name" value="FAD/NAD-bd_sf"/>
</dbReference>
<protein>
    <submittedName>
        <fullName evidence="2">Flavin-containing monooxygenase</fullName>
    </submittedName>
</protein>
<sequence>MATADIARPRVPAASLPIDIPTVSPFDREDQIDATREAQNFLTAFSNAVDNKDWASFRDLFADLCWWRDSLTLTFDKRTLRGSSEIAKAWEALAGKRKPSNFQSNKDEIWDMQPTFTRLAPVLAWLDVPFTFMTKDPKTQCYGVAKLIPQDGKWKIWVLATAVKELPEHPFHPLPRQTPSGVRTSQRGKPHAQGLPQIEGVLDAVVIGGNGSGISNAIMLDSAGANVAVFDKEAVAGGVWADRYEAVRLHHPNFMIQLPMFPVPKENYEEYLTGKEVSRYYSAAVEELKLPFFAGILVRANS</sequence>
<dbReference type="InterPro" id="IPR032710">
    <property type="entry name" value="NTF2-like_dom_sf"/>
</dbReference>
<dbReference type="SUPFAM" id="SSF54427">
    <property type="entry name" value="NTF2-like"/>
    <property type="match status" value="1"/>
</dbReference>
<evidence type="ECO:0000256" key="1">
    <source>
        <dbReference type="SAM" id="MobiDB-lite"/>
    </source>
</evidence>
<reference evidence="2 3" key="1">
    <citation type="submission" date="2020-01" db="EMBL/GenBank/DDBJ databases">
        <title>Identification and distribution of gene clusters putatively required for synthesis of sphingolipid metabolism inhibitors in phylogenetically diverse species of the filamentous fungus Fusarium.</title>
        <authorList>
            <person name="Kim H.-S."/>
            <person name="Busman M."/>
            <person name="Brown D.W."/>
            <person name="Divon H."/>
            <person name="Uhlig S."/>
            <person name="Proctor R.H."/>
        </authorList>
    </citation>
    <scope>NUCLEOTIDE SEQUENCE [LARGE SCALE GENOMIC DNA]</scope>
    <source>
        <strain evidence="2 3">NRRL 20459</strain>
    </source>
</reference>
<dbReference type="Gene3D" id="3.50.50.60">
    <property type="entry name" value="FAD/NAD(P)-binding domain"/>
    <property type="match status" value="1"/>
</dbReference>
<dbReference type="EMBL" id="JAADYS010001397">
    <property type="protein sequence ID" value="KAF4463273.1"/>
    <property type="molecule type" value="Genomic_DNA"/>
</dbReference>
<keyword evidence="2" id="KW-0503">Monooxygenase</keyword>
<dbReference type="GO" id="GO:0004497">
    <property type="term" value="F:monooxygenase activity"/>
    <property type="evidence" value="ECO:0007669"/>
    <property type="project" value="UniProtKB-KW"/>
</dbReference>
<organism evidence="2 3">
    <name type="scientific">Fusarium albosuccineum</name>
    <dbReference type="NCBI Taxonomy" id="1237068"/>
    <lineage>
        <taxon>Eukaryota</taxon>
        <taxon>Fungi</taxon>
        <taxon>Dikarya</taxon>
        <taxon>Ascomycota</taxon>
        <taxon>Pezizomycotina</taxon>
        <taxon>Sordariomycetes</taxon>
        <taxon>Hypocreomycetidae</taxon>
        <taxon>Hypocreales</taxon>
        <taxon>Nectriaceae</taxon>
        <taxon>Fusarium</taxon>
        <taxon>Fusarium decemcellulare species complex</taxon>
    </lineage>
</organism>
<dbReference type="AlphaFoldDB" id="A0A8H4L8S8"/>
<accession>A0A8H4L8S8</accession>
<dbReference type="OrthoDB" id="74360at2759"/>
<evidence type="ECO:0000313" key="3">
    <source>
        <dbReference type="Proteomes" id="UP000554235"/>
    </source>
</evidence>
<proteinExistence type="predicted"/>
<keyword evidence="2" id="KW-0560">Oxidoreductase</keyword>
<dbReference type="Gene3D" id="3.10.450.50">
    <property type="match status" value="1"/>
</dbReference>
<keyword evidence="3" id="KW-1185">Reference proteome</keyword>